<gene>
    <name evidence="3" type="ORF">PFR001_LOCUS6449</name>
    <name evidence="4" type="ORF">PFR002_LOCUS6407</name>
</gene>
<reference evidence="4" key="2">
    <citation type="submission" date="2022-12" db="EMBL/GenBank/DDBJ databases">
        <authorList>
            <person name="Webb A."/>
        </authorList>
    </citation>
    <scope>NUCLEOTIDE SEQUENCE</scope>
    <source>
        <strain evidence="4">Pf2</strain>
    </source>
</reference>
<evidence type="ECO:0000313" key="5">
    <source>
        <dbReference type="Proteomes" id="UP001157938"/>
    </source>
</evidence>
<feature type="region of interest" description="Disordered" evidence="1">
    <location>
        <begin position="148"/>
        <end position="185"/>
    </location>
</feature>
<evidence type="ECO:0000313" key="4">
    <source>
        <dbReference type="EMBL" id="CAI5730859.1"/>
    </source>
</evidence>
<feature type="chain" id="PRO_5044010020" description="Elicitin-like protein" evidence="2">
    <location>
        <begin position="20"/>
        <end position="208"/>
    </location>
</feature>
<accession>A0AAV0U281</accession>
<dbReference type="Pfam" id="PF00964">
    <property type="entry name" value="Elicitin"/>
    <property type="match status" value="1"/>
</dbReference>
<protein>
    <recommendedName>
        <fullName evidence="7">Elicitin-like protein</fullName>
    </recommendedName>
</protein>
<keyword evidence="2" id="KW-0732">Signal</keyword>
<dbReference type="GO" id="GO:0005576">
    <property type="term" value="C:extracellular region"/>
    <property type="evidence" value="ECO:0007669"/>
    <property type="project" value="InterPro"/>
</dbReference>
<evidence type="ECO:0008006" key="7">
    <source>
        <dbReference type="Google" id="ProtNLM"/>
    </source>
</evidence>
<dbReference type="Proteomes" id="UP001157938">
    <property type="component" value="Unassembled WGS sequence"/>
</dbReference>
<dbReference type="EMBL" id="CAKLBC010001326">
    <property type="protein sequence ID" value="CAH0491172.1"/>
    <property type="molecule type" value="Genomic_DNA"/>
</dbReference>
<evidence type="ECO:0000256" key="2">
    <source>
        <dbReference type="SAM" id="SignalP"/>
    </source>
</evidence>
<dbReference type="AlphaFoldDB" id="A0AAV0U281"/>
<organism evidence="4 6">
    <name type="scientific">Peronospora farinosa</name>
    <dbReference type="NCBI Taxonomy" id="134698"/>
    <lineage>
        <taxon>Eukaryota</taxon>
        <taxon>Sar</taxon>
        <taxon>Stramenopiles</taxon>
        <taxon>Oomycota</taxon>
        <taxon>Peronosporomycetes</taxon>
        <taxon>Peronosporales</taxon>
        <taxon>Peronosporaceae</taxon>
        <taxon>Peronospora</taxon>
    </lineage>
</organism>
<feature type="compositionally biased region" description="Low complexity" evidence="1">
    <location>
        <begin position="169"/>
        <end position="185"/>
    </location>
</feature>
<dbReference type="SMART" id="SM01187">
    <property type="entry name" value="Elicitin"/>
    <property type="match status" value="1"/>
</dbReference>
<proteinExistence type="predicted"/>
<dbReference type="InterPro" id="IPR002200">
    <property type="entry name" value="Elicitin"/>
</dbReference>
<sequence length="208" mass="21527">MRTFMSVGLVALIASGVSTQSTSNLSSAPGTSSMPAELAAIVECSPTQLDEAQMILTSNQRQKQCETTLNLEPNTMLQVTTATATKMCDTASCKASLQELYNELPNCRYNLWGLQYSAKQLLEYCGITPTKLTDSDAGSRPVGWTVDTGSTSFAPAGVDDTSSTKGSGTAPSLAPATPSPPESSATTTMTTILAALVTTASVVAALLA</sequence>
<evidence type="ECO:0000313" key="6">
    <source>
        <dbReference type="Proteomes" id="UP001159659"/>
    </source>
</evidence>
<dbReference type="EMBL" id="CANTFK010000842">
    <property type="protein sequence ID" value="CAI5730859.1"/>
    <property type="molecule type" value="Genomic_DNA"/>
</dbReference>
<name>A0AAV0U281_9STRA</name>
<reference evidence="3 5" key="1">
    <citation type="submission" date="2021-11" db="EMBL/GenBank/DDBJ databases">
        <authorList>
            <person name="Islam A."/>
            <person name="Islam S."/>
            <person name="Flora M.S."/>
            <person name="Rahman M."/>
            <person name="Ziaur R.M."/>
            <person name="Epstein J.H."/>
            <person name="Hassan M."/>
            <person name="Klassen M."/>
            <person name="Woodard K."/>
            <person name="Webb A."/>
            <person name="Webby R.J."/>
            <person name="El Zowalaty M.E."/>
        </authorList>
    </citation>
    <scope>NUCLEOTIDE SEQUENCE [LARGE SCALE GENOMIC DNA]</scope>
    <source>
        <strain evidence="3">Pf1</strain>
    </source>
</reference>
<keyword evidence="5" id="KW-1185">Reference proteome</keyword>
<dbReference type="Proteomes" id="UP001159659">
    <property type="component" value="Unassembled WGS sequence"/>
</dbReference>
<evidence type="ECO:0000256" key="1">
    <source>
        <dbReference type="SAM" id="MobiDB-lite"/>
    </source>
</evidence>
<comment type="caution">
    <text evidence="4">The sequence shown here is derived from an EMBL/GenBank/DDBJ whole genome shotgun (WGS) entry which is preliminary data.</text>
</comment>
<evidence type="ECO:0000313" key="3">
    <source>
        <dbReference type="EMBL" id="CAH0491172.1"/>
    </source>
</evidence>
<feature type="signal peptide" evidence="2">
    <location>
        <begin position="1"/>
        <end position="19"/>
    </location>
</feature>